<protein>
    <submittedName>
        <fullName evidence="3">Uncharacterized protein</fullName>
    </submittedName>
</protein>
<evidence type="ECO:0000313" key="5">
    <source>
        <dbReference type="Proteomes" id="UP000255108"/>
    </source>
</evidence>
<dbReference type="RefSeq" id="WP_132038684.1">
    <property type="nucleotide sequence ID" value="NZ_CAWOLO010000008.1"/>
</dbReference>
<accession>A0A377SVA4</accession>
<evidence type="ECO:0000256" key="1">
    <source>
        <dbReference type="SAM" id="MobiDB-lite"/>
    </source>
</evidence>
<name>A0A377SVA4_9NEIS</name>
<feature type="chain" id="PRO_5016764525" evidence="2">
    <location>
        <begin position="24"/>
        <end position="253"/>
    </location>
</feature>
<feature type="region of interest" description="Disordered" evidence="1">
    <location>
        <begin position="24"/>
        <end position="45"/>
    </location>
</feature>
<evidence type="ECO:0000256" key="2">
    <source>
        <dbReference type="SAM" id="SignalP"/>
    </source>
</evidence>
<organism evidence="3 5">
    <name type="scientific">Iodobacter fluviatilis</name>
    <dbReference type="NCBI Taxonomy" id="537"/>
    <lineage>
        <taxon>Bacteria</taxon>
        <taxon>Pseudomonadati</taxon>
        <taxon>Pseudomonadota</taxon>
        <taxon>Betaproteobacteria</taxon>
        <taxon>Neisseriales</taxon>
        <taxon>Chitinibacteraceae</taxon>
        <taxon>Iodobacter</taxon>
    </lineage>
</organism>
<evidence type="ECO:0000313" key="3">
    <source>
        <dbReference type="EMBL" id="STR45258.1"/>
    </source>
</evidence>
<keyword evidence="2" id="KW-0732">Signal</keyword>
<proteinExistence type="predicted"/>
<gene>
    <name evidence="4" type="ORF">EV682_10882</name>
    <name evidence="3" type="ORF">NCTC11159_03818</name>
</gene>
<dbReference type="EMBL" id="UGHR01000004">
    <property type="protein sequence ID" value="STR45258.1"/>
    <property type="molecule type" value="Genomic_DNA"/>
</dbReference>
<feature type="compositionally biased region" description="Polar residues" evidence="1">
    <location>
        <begin position="24"/>
        <end position="33"/>
    </location>
</feature>
<dbReference type="EMBL" id="SMBT01000008">
    <property type="protein sequence ID" value="TCU85058.1"/>
    <property type="molecule type" value="Genomic_DNA"/>
</dbReference>
<keyword evidence="6" id="KW-1185">Reference proteome</keyword>
<sequence length="253" mass="27155">MKIRTLISSLLALTLVACGGDDASPTNTTGTQSTAPIPTAIPTPVPTPVPTPTPTNTANQWPVSSYKVHQFGNKELTSTVNSSTLSSGLLSLGNTQITLNGTVALDNLTISNWRGSWKHKVDFRAIMLCDEQKKAKYVLLENSSPALSFGDIKGQAFEYIEDCGNASSNIKIDANGSIIFTKISTGGTQIISQNDAAAAFSASGLNTGTETIYLKAYKVFYPDGNFWNFVVEHSVSNSNLANSYMAWWKQTSK</sequence>
<dbReference type="PROSITE" id="PS51257">
    <property type="entry name" value="PROKAR_LIPOPROTEIN"/>
    <property type="match status" value="1"/>
</dbReference>
<dbReference type="AlphaFoldDB" id="A0A377SVA4"/>
<dbReference type="OrthoDB" id="9994133at2"/>
<dbReference type="Proteomes" id="UP000295794">
    <property type="component" value="Unassembled WGS sequence"/>
</dbReference>
<dbReference type="Proteomes" id="UP000255108">
    <property type="component" value="Unassembled WGS sequence"/>
</dbReference>
<evidence type="ECO:0000313" key="6">
    <source>
        <dbReference type="Proteomes" id="UP000295794"/>
    </source>
</evidence>
<reference evidence="4 6" key="2">
    <citation type="submission" date="2019-03" db="EMBL/GenBank/DDBJ databases">
        <title>Genomic Encyclopedia of Type Strains, Phase IV (KMG-IV): sequencing the most valuable type-strain genomes for metagenomic binning, comparative biology and taxonomic classification.</title>
        <authorList>
            <person name="Goeker M."/>
        </authorList>
    </citation>
    <scope>NUCLEOTIDE SEQUENCE [LARGE SCALE GENOMIC DNA]</scope>
    <source>
        <strain evidence="4 6">DSM 3764</strain>
    </source>
</reference>
<feature type="signal peptide" evidence="2">
    <location>
        <begin position="1"/>
        <end position="23"/>
    </location>
</feature>
<evidence type="ECO:0000313" key="4">
    <source>
        <dbReference type="EMBL" id="TCU85058.1"/>
    </source>
</evidence>
<reference evidence="3 5" key="1">
    <citation type="submission" date="2018-06" db="EMBL/GenBank/DDBJ databases">
        <authorList>
            <consortium name="Pathogen Informatics"/>
            <person name="Doyle S."/>
        </authorList>
    </citation>
    <scope>NUCLEOTIDE SEQUENCE [LARGE SCALE GENOMIC DNA]</scope>
    <source>
        <strain evidence="3 5">NCTC11159</strain>
    </source>
</reference>